<dbReference type="STRING" id="525898.Sdel_0116"/>
<accession>D1AZ16</accession>
<gene>
    <name evidence="2" type="ordered locus">Sdel_0116</name>
</gene>
<proteinExistence type="predicted"/>
<evidence type="ECO:0000256" key="1">
    <source>
        <dbReference type="SAM" id="Phobius"/>
    </source>
</evidence>
<keyword evidence="1" id="KW-0472">Membrane</keyword>
<dbReference type="EMBL" id="CP001816">
    <property type="protein sequence ID" value="ACZ11154.1"/>
    <property type="molecule type" value="Genomic_DNA"/>
</dbReference>
<dbReference type="HOGENOM" id="CLU_2557018_0_0_7"/>
<keyword evidence="1" id="KW-0812">Transmembrane</keyword>
<reference evidence="2 3" key="2">
    <citation type="journal article" date="2010" name="Stand. Genomic Sci.">
        <title>Complete genome sequence of Sulfurospirillum deleyianum type strain (5175).</title>
        <authorList>
            <person name="Sikorski J."/>
            <person name="Lapidus A."/>
            <person name="Copeland A."/>
            <person name="Glavina Del Rio T."/>
            <person name="Nolan M."/>
            <person name="Lucas S."/>
            <person name="Chen F."/>
            <person name="Tice H."/>
            <person name="Cheng J.F."/>
            <person name="Saunders E."/>
            <person name="Bruce D."/>
            <person name="Goodwin L."/>
            <person name="Pitluck S."/>
            <person name="Ovchinnikova G."/>
            <person name="Pati A."/>
            <person name="Ivanova N."/>
            <person name="Mavromatis K."/>
            <person name="Chen A."/>
            <person name="Palaniappan K."/>
            <person name="Chain P."/>
            <person name="Land M."/>
            <person name="Hauser L."/>
            <person name="Chang Y.J."/>
            <person name="Jeffries C.D."/>
            <person name="Brettin T."/>
            <person name="Detter J.C."/>
            <person name="Han C."/>
            <person name="Rohde M."/>
            <person name="Lang E."/>
            <person name="Spring S."/>
            <person name="Goker M."/>
            <person name="Bristow J."/>
            <person name="Eisen J.A."/>
            <person name="Markowitz V."/>
            <person name="Hugenholtz P."/>
            <person name="Kyrpides N.C."/>
            <person name="Klenk H.P."/>
        </authorList>
    </citation>
    <scope>NUCLEOTIDE SEQUENCE [LARGE SCALE GENOMIC DNA]</scope>
    <source>
        <strain evidence="3">ATCC 51133 / DSM 6946 / 5175</strain>
    </source>
</reference>
<protein>
    <submittedName>
        <fullName evidence="2">Uncharacterized protein</fullName>
    </submittedName>
</protein>
<organism evidence="2 3">
    <name type="scientific">Sulfurospirillum deleyianum (strain ATCC 51133 / DSM 6946 / 5175)</name>
    <dbReference type="NCBI Taxonomy" id="525898"/>
    <lineage>
        <taxon>Bacteria</taxon>
        <taxon>Pseudomonadati</taxon>
        <taxon>Campylobacterota</taxon>
        <taxon>Epsilonproteobacteria</taxon>
        <taxon>Campylobacterales</taxon>
        <taxon>Sulfurospirillaceae</taxon>
        <taxon>Sulfurospirillum</taxon>
    </lineage>
</organism>
<evidence type="ECO:0000313" key="3">
    <source>
        <dbReference type="Proteomes" id="UP000002222"/>
    </source>
</evidence>
<dbReference type="OrthoDB" id="5340179at2"/>
<dbReference type="Proteomes" id="UP000002222">
    <property type="component" value="Chromosome"/>
</dbReference>
<reference evidence="3" key="1">
    <citation type="submission" date="2009-11" db="EMBL/GenBank/DDBJ databases">
        <title>The complete genome of Sulfurospirillum deleyianum DSM 6946.</title>
        <authorList>
            <consortium name="US DOE Joint Genome Institute (JGI-PGF)"/>
            <person name="Lucas S."/>
            <person name="Copeland A."/>
            <person name="Lapidus A."/>
            <person name="Glavina del Rio T."/>
            <person name="Dalin E."/>
            <person name="Tice H."/>
            <person name="Bruce D."/>
            <person name="Goodwin L."/>
            <person name="Pitluck S."/>
            <person name="Kyrpides N."/>
            <person name="Mavromatis K."/>
            <person name="Ivanova N."/>
            <person name="Ovchinnikova G."/>
            <person name="Munk A.C."/>
            <person name="Lu M."/>
            <person name="Brettin T."/>
            <person name="Detter J.C."/>
            <person name="Han C."/>
            <person name="Tapia R."/>
            <person name="Larimer F."/>
            <person name="Land M."/>
            <person name="Hauser L."/>
            <person name="Markowitz V."/>
            <person name="Cheng J.F."/>
            <person name="Hugenholtz P."/>
            <person name="Woyke T."/>
            <person name="Wu D."/>
            <person name="Aumann P."/>
            <person name="Schneider S."/>
            <person name="Lang E."/>
            <person name="Spring S."/>
            <person name="Klenk H.P."/>
            <person name="Eisen J.A."/>
        </authorList>
    </citation>
    <scope>NUCLEOTIDE SEQUENCE [LARGE SCALE GENOMIC DNA]</scope>
    <source>
        <strain evidence="3">ATCC 51133 / DSM 6946 / 5175</strain>
    </source>
</reference>
<dbReference type="KEGG" id="sdl:Sdel_0116"/>
<sequence>MPNLKIFAIILFFMSVLYVGLEFLPYHSSFVQTTHVEVQEVIETVEQQKRNTMGYTIIGYFLVVSLLLYIKIILQRTHHKEG</sequence>
<dbReference type="RefSeq" id="WP_012855920.1">
    <property type="nucleotide sequence ID" value="NC_013512.1"/>
</dbReference>
<keyword evidence="1" id="KW-1133">Transmembrane helix</keyword>
<feature type="transmembrane region" description="Helical" evidence="1">
    <location>
        <begin position="53"/>
        <end position="74"/>
    </location>
</feature>
<feature type="transmembrane region" description="Helical" evidence="1">
    <location>
        <begin position="7"/>
        <end position="26"/>
    </location>
</feature>
<evidence type="ECO:0000313" key="2">
    <source>
        <dbReference type="EMBL" id="ACZ11154.1"/>
    </source>
</evidence>
<name>D1AZ16_SULD5</name>
<keyword evidence="3" id="KW-1185">Reference proteome</keyword>
<dbReference type="AlphaFoldDB" id="D1AZ16"/>